<dbReference type="SUPFAM" id="SSF50249">
    <property type="entry name" value="Nucleic acid-binding proteins"/>
    <property type="match status" value="1"/>
</dbReference>
<reference evidence="8" key="1">
    <citation type="journal article" date="2014" name="Proc. Natl. Acad. Sci. U.S.A.">
        <title>Extensive sampling of basidiomycete genomes demonstrates inadequacy of the white-rot/brown-rot paradigm for wood decay fungi.</title>
        <authorList>
            <person name="Riley R."/>
            <person name="Salamov A.A."/>
            <person name="Brown D.W."/>
            <person name="Nagy L.G."/>
            <person name="Floudas D."/>
            <person name="Held B.W."/>
            <person name="Levasseur A."/>
            <person name="Lombard V."/>
            <person name="Morin E."/>
            <person name="Otillar R."/>
            <person name="Lindquist E.A."/>
            <person name="Sun H."/>
            <person name="LaButti K.M."/>
            <person name="Schmutz J."/>
            <person name="Jabbour D."/>
            <person name="Luo H."/>
            <person name="Baker S.E."/>
            <person name="Pisabarro A.G."/>
            <person name="Walton J.D."/>
            <person name="Blanchette R.A."/>
            <person name="Henrissat B."/>
            <person name="Martin F."/>
            <person name="Cullen D."/>
            <person name="Hibbett D.S."/>
            <person name="Grigoriev I.V."/>
        </authorList>
    </citation>
    <scope>NUCLEOTIDE SEQUENCE [LARGE SCALE GENOMIC DNA]</scope>
    <source>
        <strain evidence="8">FD-172 SS1</strain>
    </source>
</reference>
<comment type="subcellular location">
    <subcellularLocation>
        <location evidence="1">Nucleus</location>
    </subcellularLocation>
</comment>
<keyword evidence="4" id="KW-0238">DNA-binding</keyword>
<evidence type="ECO:0000313" key="7">
    <source>
        <dbReference type="EMBL" id="KDQ18453.1"/>
    </source>
</evidence>
<feature type="domain" description="Replication protein A C-terminal" evidence="6">
    <location>
        <begin position="134"/>
        <end position="231"/>
    </location>
</feature>
<evidence type="ECO:0000256" key="5">
    <source>
        <dbReference type="ARBA" id="ARBA00023242"/>
    </source>
</evidence>
<dbReference type="GO" id="GO:0035861">
    <property type="term" value="C:site of double-strand break"/>
    <property type="evidence" value="ECO:0007669"/>
    <property type="project" value="TreeGrafter"/>
</dbReference>
<dbReference type="GO" id="GO:0006260">
    <property type="term" value="P:DNA replication"/>
    <property type="evidence" value="ECO:0007669"/>
    <property type="project" value="UniProtKB-KW"/>
</dbReference>
<dbReference type="Pfam" id="PF08784">
    <property type="entry name" value="RPA_C"/>
    <property type="match status" value="1"/>
</dbReference>
<dbReference type="PANTHER" id="PTHR13989">
    <property type="entry name" value="REPLICATION PROTEIN A-RELATED"/>
    <property type="match status" value="1"/>
</dbReference>
<keyword evidence="8" id="KW-1185">Reference proteome</keyword>
<dbReference type="HOGENOM" id="CLU_051033_0_1_1"/>
<dbReference type="PIRSF" id="PIRSF036949">
    <property type="entry name" value="RPA32"/>
    <property type="match status" value="1"/>
</dbReference>
<dbReference type="InterPro" id="IPR014646">
    <property type="entry name" value="Rfa2/RPA32"/>
</dbReference>
<dbReference type="InterPro" id="IPR012340">
    <property type="entry name" value="NA-bd_OB-fold"/>
</dbReference>
<protein>
    <recommendedName>
        <fullName evidence="6">Replication protein A C-terminal domain-containing protein</fullName>
    </recommendedName>
</protein>
<dbReference type="GO" id="GO:0000724">
    <property type="term" value="P:double-strand break repair via homologous recombination"/>
    <property type="evidence" value="ECO:0007669"/>
    <property type="project" value="TreeGrafter"/>
</dbReference>
<dbReference type="InterPro" id="IPR040260">
    <property type="entry name" value="RFA2-like"/>
</dbReference>
<evidence type="ECO:0000256" key="2">
    <source>
        <dbReference type="ARBA" id="ARBA00007815"/>
    </source>
</evidence>
<dbReference type="InterPro" id="IPR036388">
    <property type="entry name" value="WH-like_DNA-bd_sf"/>
</dbReference>
<dbReference type="FunCoup" id="A0A067MRT4">
    <property type="interactions" value="489"/>
</dbReference>
<dbReference type="GO" id="GO:0000781">
    <property type="term" value="C:chromosome, telomeric region"/>
    <property type="evidence" value="ECO:0007669"/>
    <property type="project" value="TreeGrafter"/>
</dbReference>
<dbReference type="Gene3D" id="2.40.50.140">
    <property type="entry name" value="Nucleic acid-binding proteins"/>
    <property type="match status" value="1"/>
</dbReference>
<evidence type="ECO:0000256" key="1">
    <source>
        <dbReference type="ARBA" id="ARBA00004123"/>
    </source>
</evidence>
<dbReference type="EMBL" id="KL198021">
    <property type="protein sequence ID" value="KDQ18453.1"/>
    <property type="molecule type" value="Genomic_DNA"/>
</dbReference>
<sequence length="236" mass="25236">MGGRKPPPQSLRPATIRQILMASQAHTDAEFLIDDSEVTQLTVVAQVIDIITQATNVVYVLDDGTGRLDGKQWLSDVQDGESGNATGIVEKSYVRVMGALKSFGGKRHISLQRIRPVEDYHEVLFHLTEALSVHLLLTRGPPGGGGAPGQQAGHNAYMEGGGASAADKDADLTPLQQAIVRFIRNNPGGKEGVNVAAIARGAMPNQTSTDISDAIDALMERGVIYNTIDENHFETV</sequence>
<proteinExistence type="inferred from homology"/>
<dbReference type="PANTHER" id="PTHR13989:SF16">
    <property type="entry name" value="REPLICATION PROTEIN A2"/>
    <property type="match status" value="1"/>
</dbReference>
<dbReference type="GO" id="GO:0003697">
    <property type="term" value="F:single-stranded DNA binding"/>
    <property type="evidence" value="ECO:0007669"/>
    <property type="project" value="TreeGrafter"/>
</dbReference>
<gene>
    <name evidence="7" type="ORF">BOTBODRAFT_171301</name>
</gene>
<keyword evidence="3" id="KW-0235">DNA replication</keyword>
<dbReference type="InParanoid" id="A0A067MRT4"/>
<dbReference type="OrthoDB" id="25571at2759"/>
<dbReference type="Proteomes" id="UP000027195">
    <property type="component" value="Unassembled WGS sequence"/>
</dbReference>
<dbReference type="GO" id="GO:0005662">
    <property type="term" value="C:DNA replication factor A complex"/>
    <property type="evidence" value="ECO:0007669"/>
    <property type="project" value="TreeGrafter"/>
</dbReference>
<keyword evidence="5" id="KW-0539">Nucleus</keyword>
<dbReference type="STRING" id="930990.A0A067MRT4"/>
<dbReference type="SUPFAM" id="SSF46785">
    <property type="entry name" value="Winged helix' DNA-binding domain"/>
    <property type="match status" value="1"/>
</dbReference>
<dbReference type="GO" id="GO:0006289">
    <property type="term" value="P:nucleotide-excision repair"/>
    <property type="evidence" value="ECO:0007669"/>
    <property type="project" value="TreeGrafter"/>
</dbReference>
<dbReference type="CDD" id="cd04478">
    <property type="entry name" value="RPA2_DBD_D"/>
    <property type="match status" value="1"/>
</dbReference>
<evidence type="ECO:0000259" key="6">
    <source>
        <dbReference type="Pfam" id="PF08784"/>
    </source>
</evidence>
<evidence type="ECO:0000256" key="3">
    <source>
        <dbReference type="ARBA" id="ARBA00022705"/>
    </source>
</evidence>
<name>A0A067MRT4_BOTB1</name>
<evidence type="ECO:0000313" key="8">
    <source>
        <dbReference type="Proteomes" id="UP000027195"/>
    </source>
</evidence>
<dbReference type="Gene3D" id="1.10.10.10">
    <property type="entry name" value="Winged helix-like DNA-binding domain superfamily/Winged helix DNA-binding domain"/>
    <property type="match status" value="1"/>
</dbReference>
<evidence type="ECO:0000256" key="4">
    <source>
        <dbReference type="ARBA" id="ARBA00023125"/>
    </source>
</evidence>
<organism evidence="7 8">
    <name type="scientific">Botryobasidium botryosum (strain FD-172 SS1)</name>
    <dbReference type="NCBI Taxonomy" id="930990"/>
    <lineage>
        <taxon>Eukaryota</taxon>
        <taxon>Fungi</taxon>
        <taxon>Dikarya</taxon>
        <taxon>Basidiomycota</taxon>
        <taxon>Agaricomycotina</taxon>
        <taxon>Agaricomycetes</taxon>
        <taxon>Cantharellales</taxon>
        <taxon>Botryobasidiaceae</taxon>
        <taxon>Botryobasidium</taxon>
    </lineage>
</organism>
<dbReference type="InterPro" id="IPR036390">
    <property type="entry name" value="WH_DNA-bd_sf"/>
</dbReference>
<comment type="similarity">
    <text evidence="2">Belongs to the replication factor A protein 2 family.</text>
</comment>
<dbReference type="InterPro" id="IPR014892">
    <property type="entry name" value="RPA_C"/>
</dbReference>
<accession>A0A067MRT4</accession>
<dbReference type="AlphaFoldDB" id="A0A067MRT4"/>